<dbReference type="EMBL" id="CAADRP010001663">
    <property type="protein sequence ID" value="VFU47135.1"/>
    <property type="molecule type" value="Genomic_DNA"/>
</dbReference>
<sequence>MARRSHVRRDPAVVFVFELRNVDFYHLELTKPGLAKTTSLTKFGTFLSSFHKLLSPSFSSWSSLLLL</sequence>
<protein>
    <submittedName>
        <fullName evidence="1">Uncharacterized protein</fullName>
    </submittedName>
</protein>
<organism evidence="1">
    <name type="scientific">Salix viminalis</name>
    <name type="common">Common osier</name>
    <name type="synonym">Basket willow</name>
    <dbReference type="NCBI Taxonomy" id="40686"/>
    <lineage>
        <taxon>Eukaryota</taxon>
        <taxon>Viridiplantae</taxon>
        <taxon>Streptophyta</taxon>
        <taxon>Embryophyta</taxon>
        <taxon>Tracheophyta</taxon>
        <taxon>Spermatophyta</taxon>
        <taxon>Magnoliopsida</taxon>
        <taxon>eudicotyledons</taxon>
        <taxon>Gunneridae</taxon>
        <taxon>Pentapetalae</taxon>
        <taxon>rosids</taxon>
        <taxon>fabids</taxon>
        <taxon>Malpighiales</taxon>
        <taxon>Salicaceae</taxon>
        <taxon>Saliceae</taxon>
        <taxon>Salix</taxon>
    </lineage>
</organism>
<accession>A0A6N2M3D2</accession>
<name>A0A6N2M3D2_SALVM</name>
<reference evidence="1" key="1">
    <citation type="submission" date="2019-03" db="EMBL/GenBank/DDBJ databases">
        <authorList>
            <person name="Mank J."/>
            <person name="Almeida P."/>
        </authorList>
    </citation>
    <scope>NUCLEOTIDE SEQUENCE</scope>
    <source>
        <strain evidence="1">78183</strain>
    </source>
</reference>
<dbReference type="AlphaFoldDB" id="A0A6N2M3D2"/>
<evidence type="ECO:0000313" key="1">
    <source>
        <dbReference type="EMBL" id="VFU47135.1"/>
    </source>
</evidence>
<gene>
    <name evidence="1" type="ORF">SVIM_LOCUS302281</name>
</gene>
<proteinExistence type="predicted"/>